<keyword evidence="8" id="KW-0496">Mitochondrion</keyword>
<dbReference type="InterPro" id="IPR016195">
    <property type="entry name" value="Pol/histidinol_Pase-like"/>
</dbReference>
<evidence type="ECO:0000256" key="2">
    <source>
        <dbReference type="ARBA" id="ARBA00022603"/>
    </source>
</evidence>
<evidence type="ECO:0000313" key="14">
    <source>
        <dbReference type="Proteomes" id="UP001608902"/>
    </source>
</evidence>
<evidence type="ECO:0000256" key="8">
    <source>
        <dbReference type="ARBA" id="ARBA00023128"/>
    </source>
</evidence>
<sequence length="734" mass="84299">MHDRSNMVTHESSNSEVVLPFIENQFEFAEINLRHTGNPDRTLAMVRRAVRMGYDTVVINIDIGDLNSTDETEEVEEPPAKKKKGKAKGGNLMKLIPDPFLVDATKLNLSDLETKGKKFRQFSRLTATLTDSTSVHLLQHHPQTRKYDVIAVRTESEGILQTLSRKGDFVDIVTFDHAGSPVSWLFKSKLINSCINDGGLTFELNYSKALRDSSHRRQVFSNGRLLLRAIGKGKGVVLGSGAEEMIDIRAPYDAANLSVLFGFQPQNSRQFVSANARRMLLRAQSRRTIKGAMVVTDPEKIPTTLVHRKSALEKLLSVPEFRTQVEVLPKDSDQPTEGVSNCDNAMAIDIFRNLWRLVSWKLRRSLNLNCEWPVIWGKPRLRSFPTQQLLNTLSAEDQERMRMIVSEIEMLSRCYTYFPEHLIDEDWLKFLRCRTAIERLNQVKFRRKVEEKERKDLRKKLEKATLVKKCVPTSNEAHLIWLPHAKLARQETMFESWRYIRSLLVDPPPTLVIDCRYLPLLSPRGLSLTALQIQYLICENRARQHPWPLYLCNFDIKNPLVAKEKEKYLSLLDSRLSVSPESTEKNYTDLFSRERIVYLSPDADQELDQIDGSEVFVIGGIVDRAVEPQIPHQASLASAIADRVKACKLPIDRYVKWQSGTKYLTLTAVSSILHDVYCSQGDWERSLKKNIPVRNVKPLDARHKTSKTIYARIHNYDQRVLAEVRERLLKERSL</sequence>
<dbReference type="InterPro" id="IPR025812">
    <property type="entry name" value="Trm10_C_MTase_dom"/>
</dbReference>
<feature type="coiled-coil region" evidence="10">
    <location>
        <begin position="440"/>
        <end position="467"/>
    </location>
</feature>
<evidence type="ECO:0000259" key="12">
    <source>
        <dbReference type="PROSITE" id="PS51675"/>
    </source>
</evidence>
<evidence type="ECO:0000256" key="9">
    <source>
        <dbReference type="ARBA" id="ARBA00029803"/>
    </source>
</evidence>
<comment type="caution">
    <text evidence="13">The sequence shown here is derived from an EMBL/GenBank/DDBJ whole genome shotgun (WGS) entry which is preliminary data.</text>
</comment>
<dbReference type="InterPro" id="IPR002738">
    <property type="entry name" value="RNase_P_p30"/>
</dbReference>
<reference evidence="13 14" key="1">
    <citation type="submission" date="2024-08" db="EMBL/GenBank/DDBJ databases">
        <title>Gnathostoma spinigerum genome.</title>
        <authorList>
            <person name="Gonzalez-Bertolin B."/>
            <person name="Monzon S."/>
            <person name="Zaballos A."/>
            <person name="Jimenez P."/>
            <person name="Dekumyoy P."/>
            <person name="Varona S."/>
            <person name="Cuesta I."/>
            <person name="Sumanam S."/>
            <person name="Adisakwattana P."/>
            <person name="Gasser R.B."/>
            <person name="Hernandez-Gonzalez A."/>
            <person name="Young N.D."/>
            <person name="Perteguer M.J."/>
        </authorList>
    </citation>
    <scope>NUCLEOTIDE SEQUENCE [LARGE SCALE GENOMIC DNA]</scope>
    <source>
        <strain evidence="13">AL3</strain>
        <tissue evidence="13">Liver</tissue>
    </source>
</reference>
<dbReference type="PANTHER" id="PTHR13563:SF5">
    <property type="entry name" value="TRNA METHYLTRANSFERASE 10 HOMOLOG C"/>
    <property type="match status" value="1"/>
</dbReference>
<comment type="subcellular location">
    <subcellularLocation>
        <location evidence="1">Mitochondrion</location>
    </subcellularLocation>
</comment>
<dbReference type="Pfam" id="PF01876">
    <property type="entry name" value="RNase_P_p30"/>
    <property type="match status" value="1"/>
</dbReference>
<dbReference type="InterPro" id="IPR038459">
    <property type="entry name" value="MT_TRM10-typ_sf"/>
</dbReference>
<accession>A0ABD6EAD2</accession>
<dbReference type="PROSITE" id="PS51675">
    <property type="entry name" value="SAM_MT_TRM10"/>
    <property type="match status" value="1"/>
</dbReference>
<dbReference type="GO" id="GO:0032259">
    <property type="term" value="P:methylation"/>
    <property type="evidence" value="ECO:0007669"/>
    <property type="project" value="UniProtKB-KW"/>
</dbReference>
<dbReference type="GO" id="GO:0005739">
    <property type="term" value="C:mitochondrion"/>
    <property type="evidence" value="ECO:0007669"/>
    <property type="project" value="UniProtKB-SubCell"/>
</dbReference>
<keyword evidence="7 10" id="KW-0175">Coiled coil</keyword>
<evidence type="ECO:0000256" key="4">
    <source>
        <dbReference type="ARBA" id="ARBA00022691"/>
    </source>
</evidence>
<dbReference type="GO" id="GO:0008033">
    <property type="term" value="P:tRNA processing"/>
    <property type="evidence" value="ECO:0007669"/>
    <property type="project" value="UniProtKB-KW"/>
</dbReference>
<keyword evidence="5" id="KW-0819">tRNA processing</keyword>
<gene>
    <name evidence="13" type="ORF">AB6A40_000346</name>
</gene>
<dbReference type="CDD" id="cd18102">
    <property type="entry name" value="Trm10_MRRP1"/>
    <property type="match status" value="1"/>
</dbReference>
<name>A0ABD6EAD2_9BILA</name>
<dbReference type="Gene3D" id="3.40.1280.30">
    <property type="match status" value="1"/>
</dbReference>
<evidence type="ECO:0000256" key="10">
    <source>
        <dbReference type="SAM" id="Coils"/>
    </source>
</evidence>
<dbReference type="PANTHER" id="PTHR13563">
    <property type="entry name" value="TRNA (GUANINE-9-) METHYLTRANSFERASE"/>
    <property type="match status" value="1"/>
</dbReference>
<protein>
    <recommendedName>
        <fullName evidence="9">RNA (guanine-9-)-methyltransferase domain-containing protein 1</fullName>
    </recommendedName>
</protein>
<dbReference type="GO" id="GO:0008168">
    <property type="term" value="F:methyltransferase activity"/>
    <property type="evidence" value="ECO:0007669"/>
    <property type="project" value="UniProtKB-KW"/>
</dbReference>
<dbReference type="EMBL" id="JBGFUD010000093">
    <property type="protein sequence ID" value="MFH4973637.1"/>
    <property type="molecule type" value="Genomic_DNA"/>
</dbReference>
<keyword evidence="2" id="KW-0489">Methyltransferase</keyword>
<evidence type="ECO:0000256" key="6">
    <source>
        <dbReference type="ARBA" id="ARBA00022946"/>
    </source>
</evidence>
<proteinExistence type="predicted"/>
<keyword evidence="3" id="KW-0808">Transferase</keyword>
<dbReference type="InterPro" id="IPR007356">
    <property type="entry name" value="tRNA_m1G_MeTrfase_euk"/>
</dbReference>
<keyword evidence="6" id="KW-0809">Transit peptide</keyword>
<evidence type="ECO:0000313" key="13">
    <source>
        <dbReference type="EMBL" id="MFH4973637.1"/>
    </source>
</evidence>
<keyword evidence="4" id="KW-0949">S-adenosyl-L-methionine</keyword>
<dbReference type="Proteomes" id="UP001608902">
    <property type="component" value="Unassembled WGS sequence"/>
</dbReference>
<feature type="region of interest" description="Disordered" evidence="11">
    <location>
        <begin position="69"/>
        <end position="88"/>
    </location>
</feature>
<evidence type="ECO:0000256" key="1">
    <source>
        <dbReference type="ARBA" id="ARBA00004173"/>
    </source>
</evidence>
<evidence type="ECO:0000256" key="7">
    <source>
        <dbReference type="ARBA" id="ARBA00023054"/>
    </source>
</evidence>
<organism evidence="13 14">
    <name type="scientific">Gnathostoma spinigerum</name>
    <dbReference type="NCBI Taxonomy" id="75299"/>
    <lineage>
        <taxon>Eukaryota</taxon>
        <taxon>Metazoa</taxon>
        <taxon>Ecdysozoa</taxon>
        <taxon>Nematoda</taxon>
        <taxon>Chromadorea</taxon>
        <taxon>Rhabditida</taxon>
        <taxon>Spirurina</taxon>
        <taxon>Gnathostomatomorpha</taxon>
        <taxon>Gnathostomatoidea</taxon>
        <taxon>Gnathostomatidae</taxon>
        <taxon>Gnathostoma</taxon>
    </lineage>
</organism>
<evidence type="ECO:0000256" key="11">
    <source>
        <dbReference type="SAM" id="MobiDB-lite"/>
    </source>
</evidence>
<dbReference type="InterPro" id="IPR028564">
    <property type="entry name" value="MT_TRM10-typ"/>
</dbReference>
<evidence type="ECO:0000256" key="3">
    <source>
        <dbReference type="ARBA" id="ARBA00022679"/>
    </source>
</evidence>
<feature type="domain" description="SAM-dependent MTase TRM10-type" evidence="12">
    <location>
        <begin position="495"/>
        <end position="698"/>
    </location>
</feature>
<evidence type="ECO:0000256" key="5">
    <source>
        <dbReference type="ARBA" id="ARBA00022694"/>
    </source>
</evidence>
<dbReference type="AlphaFoldDB" id="A0ABD6EAD2"/>
<dbReference type="Gene3D" id="3.20.20.140">
    <property type="entry name" value="Metal-dependent hydrolases"/>
    <property type="match status" value="1"/>
</dbReference>
<dbReference type="SUPFAM" id="SSF89550">
    <property type="entry name" value="PHP domain-like"/>
    <property type="match status" value="1"/>
</dbReference>
<keyword evidence="14" id="KW-1185">Reference proteome</keyword>